<dbReference type="InterPro" id="IPR006710">
    <property type="entry name" value="Glyco_hydro_43"/>
</dbReference>
<keyword evidence="5" id="KW-0326">Glycosidase</keyword>
<dbReference type="InterPro" id="IPR052176">
    <property type="entry name" value="Glycosyl_Hydrlase_43_Enz"/>
</dbReference>
<protein>
    <submittedName>
        <fullName evidence="6">Beta-xylosidase</fullName>
    </submittedName>
</protein>
<dbReference type="eggNOG" id="COG3507">
    <property type="taxonomic scope" value="Bacteria"/>
</dbReference>
<dbReference type="Pfam" id="PF04616">
    <property type="entry name" value="Glyco_hydro_43"/>
    <property type="match status" value="2"/>
</dbReference>
<dbReference type="CDD" id="cd08983">
    <property type="entry name" value="GH43_Bt3655-like"/>
    <property type="match status" value="1"/>
</dbReference>
<dbReference type="eggNOG" id="COG1621">
    <property type="taxonomic scope" value="Bacteria"/>
</dbReference>
<reference evidence="6 7" key="1">
    <citation type="submission" date="2012-02" db="EMBL/GenBank/DDBJ databases">
        <title>Improved High-Quality Draft genome of Joostella marina DSM 19592.</title>
        <authorList>
            <consortium name="US DOE Joint Genome Institute (JGI-PGF)"/>
            <person name="Lucas S."/>
            <person name="Copeland A."/>
            <person name="Lapidus A."/>
            <person name="Bruce D."/>
            <person name="Goodwin L."/>
            <person name="Pitluck S."/>
            <person name="Peters L."/>
            <person name="Chertkov O."/>
            <person name="Ovchinnikova G."/>
            <person name="Kyrpides N."/>
            <person name="Mavromatis K."/>
            <person name="Detter J.C."/>
            <person name="Han C."/>
            <person name="Land M."/>
            <person name="Hauser L."/>
            <person name="Markowitz V."/>
            <person name="Cheng J.-F."/>
            <person name="Hugenholtz P."/>
            <person name="Woyke T."/>
            <person name="Wu D."/>
            <person name="Tindall B."/>
            <person name="Brambilla E."/>
            <person name="Klenk H.-P."/>
            <person name="Eisen J.A."/>
        </authorList>
    </citation>
    <scope>NUCLEOTIDE SEQUENCE [LARGE SCALE GENOMIC DNA]</scope>
    <source>
        <strain evidence="6 7">DSM 19592</strain>
    </source>
</reference>
<dbReference type="STRING" id="926559.JoomaDRAFT_0391"/>
<dbReference type="GO" id="GO:0045493">
    <property type="term" value="P:xylan catabolic process"/>
    <property type="evidence" value="ECO:0007669"/>
    <property type="project" value="UniProtKB-KW"/>
</dbReference>
<evidence type="ECO:0000256" key="1">
    <source>
        <dbReference type="ARBA" id="ARBA00009865"/>
    </source>
</evidence>
<name>I3C1F5_9FLAO</name>
<dbReference type="EMBL" id="JH651380">
    <property type="protein sequence ID" value="EIJ37448.1"/>
    <property type="molecule type" value="Genomic_DNA"/>
</dbReference>
<evidence type="ECO:0000256" key="4">
    <source>
        <dbReference type="ARBA" id="ARBA00023277"/>
    </source>
</evidence>
<keyword evidence="4" id="KW-0119">Carbohydrate metabolism</keyword>
<evidence type="ECO:0000256" key="5">
    <source>
        <dbReference type="ARBA" id="ARBA00023295"/>
    </source>
</evidence>
<proteinExistence type="inferred from homology"/>
<dbReference type="PANTHER" id="PTHR43772">
    <property type="entry name" value="ENDO-1,4-BETA-XYLANASE"/>
    <property type="match status" value="1"/>
</dbReference>
<dbReference type="Gene3D" id="2.115.10.20">
    <property type="entry name" value="Glycosyl hydrolase domain, family 43"/>
    <property type="match status" value="2"/>
</dbReference>
<dbReference type="AlphaFoldDB" id="I3C1F5"/>
<evidence type="ECO:0000256" key="3">
    <source>
        <dbReference type="ARBA" id="ARBA00022801"/>
    </source>
</evidence>
<dbReference type="PANTHER" id="PTHR43772:SF2">
    <property type="entry name" value="PUTATIVE (AFU_ORTHOLOGUE AFUA_2G04480)-RELATED"/>
    <property type="match status" value="1"/>
</dbReference>
<gene>
    <name evidence="6" type="ORF">JoomaDRAFT_0391</name>
</gene>
<dbReference type="CDD" id="cd18828">
    <property type="entry name" value="GH43_BT3675-like"/>
    <property type="match status" value="1"/>
</dbReference>
<dbReference type="RefSeq" id="WP_008616340.1">
    <property type="nucleotide sequence ID" value="NZ_JH651380.1"/>
</dbReference>
<sequence>MIKYLFSVLSLLFTCITFVQGKHQILEKDYKAYLFTYFTGNNVEDEAIHFAISPDGYNYYALNNNKPVLNSKEISSTGGVRDPHILRSEDGSYFYMVVTDMTSYKGWSSNRAMVLLKSKDLINWTSSVVNIQERFSGNEDLKRVWAPQTIYDKEAGKYMVYFSMKHGDQADIIYYAYANKDFTDLEASPKPLFIPTSKKACIDGDIVLKDGVYHLFYKTETDKPGIKVATTTNLTSGEWKEKEGYLQQTKESVEGSSVFKMKNSEQYILMYDVYMKGAYQFTKSNDLENFEVIDEEISMNFSPRHGTVIPITNKELKSLINKWGSPVDYPSLDNNPVLEGYYADPEIIYSHKTGKYYLYPTSDGFDHWSGDYFETFSSIDLKEWKNEGTILDLKKDVSWADRNAWAPCIIEKKIKGIYKYFYYFTAAQKIGVAVSDNPEGPFVDSGKALIDSQPAGTKGGQEIDPDIFEDPVSGKNYLYWGNGHMACVELNKDMVSIKENTLKILNPGNTFREGTEVFYRNGTYYFMWSEDDTRSPNYRVRYATSSSPTGPLDIPENNLILEKRPEEGIYGTGHNSVIRVPETDEWYIVYHRFSRPNGILMGDAAGYHREVCIDKLKFNDKGEILPIIPTL</sequence>
<keyword evidence="2" id="KW-0858">Xylan degradation</keyword>
<evidence type="ECO:0000313" key="7">
    <source>
        <dbReference type="Proteomes" id="UP000004690"/>
    </source>
</evidence>
<comment type="similarity">
    <text evidence="1">Belongs to the glycosyl hydrolase 43 family.</text>
</comment>
<dbReference type="InterPro" id="IPR023296">
    <property type="entry name" value="Glyco_hydro_beta-prop_sf"/>
</dbReference>
<keyword evidence="7" id="KW-1185">Reference proteome</keyword>
<dbReference type="GO" id="GO:0004553">
    <property type="term" value="F:hydrolase activity, hydrolyzing O-glycosyl compounds"/>
    <property type="evidence" value="ECO:0007669"/>
    <property type="project" value="InterPro"/>
</dbReference>
<dbReference type="HOGENOM" id="CLU_010779_2_0_10"/>
<keyword evidence="2" id="KW-0624">Polysaccharide degradation</keyword>
<evidence type="ECO:0000256" key="2">
    <source>
        <dbReference type="ARBA" id="ARBA00022651"/>
    </source>
</evidence>
<dbReference type="Proteomes" id="UP000004690">
    <property type="component" value="Unassembled WGS sequence"/>
</dbReference>
<evidence type="ECO:0000313" key="6">
    <source>
        <dbReference type="EMBL" id="EIJ37448.1"/>
    </source>
</evidence>
<accession>I3C1F5</accession>
<keyword evidence="3" id="KW-0378">Hydrolase</keyword>
<organism evidence="6 7">
    <name type="scientific">Galbibacter orientalis DSM 19592</name>
    <dbReference type="NCBI Taxonomy" id="926559"/>
    <lineage>
        <taxon>Bacteria</taxon>
        <taxon>Pseudomonadati</taxon>
        <taxon>Bacteroidota</taxon>
        <taxon>Flavobacteriia</taxon>
        <taxon>Flavobacteriales</taxon>
        <taxon>Flavobacteriaceae</taxon>
        <taxon>Galbibacter</taxon>
    </lineage>
</organism>
<dbReference type="SUPFAM" id="SSF75005">
    <property type="entry name" value="Arabinanase/levansucrase/invertase"/>
    <property type="match status" value="2"/>
</dbReference>